<organism evidence="2 3">
    <name type="scientific">Colletotrichum tanaceti</name>
    <dbReference type="NCBI Taxonomy" id="1306861"/>
    <lineage>
        <taxon>Eukaryota</taxon>
        <taxon>Fungi</taxon>
        <taxon>Dikarya</taxon>
        <taxon>Ascomycota</taxon>
        <taxon>Pezizomycotina</taxon>
        <taxon>Sordariomycetes</taxon>
        <taxon>Hypocreomycetidae</taxon>
        <taxon>Glomerellales</taxon>
        <taxon>Glomerellaceae</taxon>
        <taxon>Colletotrichum</taxon>
        <taxon>Colletotrichum destructivum species complex</taxon>
    </lineage>
</organism>
<accession>A0A4V6DGW0</accession>
<feature type="region of interest" description="Disordered" evidence="1">
    <location>
        <begin position="1"/>
        <end position="60"/>
    </location>
</feature>
<sequence length="76" mass="8348">MAHDPGADADADADASTSPSLLSPTAKRQTIGNPRQYQCQVAKRREQTSWPEPGRVTRLSRPLAHPPIDLYRIVLA</sequence>
<keyword evidence="3" id="KW-1185">Reference proteome</keyword>
<dbReference type="AlphaFoldDB" id="A0A4V6DGW0"/>
<dbReference type="EMBL" id="PJEX01000147">
    <property type="protein sequence ID" value="TKW54216.1"/>
    <property type="molecule type" value="Genomic_DNA"/>
</dbReference>
<dbReference type="Proteomes" id="UP000310108">
    <property type="component" value="Unassembled WGS sequence"/>
</dbReference>
<name>A0A4V6DGW0_9PEZI</name>
<proteinExistence type="predicted"/>
<protein>
    <submittedName>
        <fullName evidence="2">Uncharacterized protein</fullName>
    </submittedName>
</protein>
<evidence type="ECO:0000313" key="3">
    <source>
        <dbReference type="Proteomes" id="UP000310108"/>
    </source>
</evidence>
<gene>
    <name evidence="2" type="ORF">CTA1_6610</name>
</gene>
<evidence type="ECO:0000256" key="1">
    <source>
        <dbReference type="SAM" id="MobiDB-lite"/>
    </source>
</evidence>
<evidence type="ECO:0000313" key="2">
    <source>
        <dbReference type="EMBL" id="TKW54216.1"/>
    </source>
</evidence>
<feature type="compositionally biased region" description="Low complexity" evidence="1">
    <location>
        <begin position="14"/>
        <end position="26"/>
    </location>
</feature>
<reference evidence="2 3" key="1">
    <citation type="journal article" date="2019" name="PLoS ONE">
        <title>Comparative genome analysis indicates high evolutionary potential of pathogenicity genes in Colletotrichum tanaceti.</title>
        <authorList>
            <person name="Lelwala R.V."/>
            <person name="Korhonen P.K."/>
            <person name="Young N.D."/>
            <person name="Scott J.B."/>
            <person name="Ades P.A."/>
            <person name="Gasser R.B."/>
            <person name="Taylor P.W.J."/>
        </authorList>
    </citation>
    <scope>NUCLEOTIDE SEQUENCE [LARGE SCALE GENOMIC DNA]</scope>
    <source>
        <strain evidence="2">BRIP57314</strain>
    </source>
</reference>
<comment type="caution">
    <text evidence="2">The sequence shown here is derived from an EMBL/GenBank/DDBJ whole genome shotgun (WGS) entry which is preliminary data.</text>
</comment>
<feature type="compositionally biased region" description="Polar residues" evidence="1">
    <location>
        <begin position="27"/>
        <end position="39"/>
    </location>
</feature>